<keyword evidence="4" id="KW-0460">Magnesium</keyword>
<keyword evidence="1 4" id="KW-0812">Transmembrane</keyword>
<feature type="transmembrane region" description="Helical" evidence="4">
    <location>
        <begin position="6"/>
        <end position="31"/>
    </location>
</feature>
<evidence type="ECO:0000256" key="1">
    <source>
        <dbReference type="ARBA" id="ARBA00022692"/>
    </source>
</evidence>
<dbReference type="GO" id="GO:0005769">
    <property type="term" value="C:early endosome"/>
    <property type="evidence" value="ECO:0007669"/>
    <property type="project" value="UniProtKB-SubCell"/>
</dbReference>
<keyword evidence="3 4" id="KW-0472">Membrane</keyword>
<evidence type="ECO:0000256" key="3">
    <source>
        <dbReference type="ARBA" id="ARBA00023136"/>
    </source>
</evidence>
<comment type="subunit">
    <text evidence="4">Homodimer.</text>
</comment>
<accession>A0A445BR73</accession>
<dbReference type="GO" id="GO:0015095">
    <property type="term" value="F:magnesium ion transmembrane transporter activity"/>
    <property type="evidence" value="ECO:0007669"/>
    <property type="project" value="UniProtKB-UniRule"/>
</dbReference>
<dbReference type="InterPro" id="IPR008521">
    <property type="entry name" value="Mg_trans_NIPA"/>
</dbReference>
<name>A0A445BR73_ARAHY</name>
<evidence type="ECO:0000313" key="5">
    <source>
        <dbReference type="EMBL" id="RYR41158.1"/>
    </source>
</evidence>
<dbReference type="AlphaFoldDB" id="A0A445BR73"/>
<evidence type="ECO:0000313" key="6">
    <source>
        <dbReference type="Proteomes" id="UP000289738"/>
    </source>
</evidence>
<keyword evidence="4" id="KW-0813">Transport</keyword>
<keyword evidence="4" id="KW-0406">Ion transport</keyword>
<comment type="function">
    <text evidence="4">Acts as a Mg(2+) transporter. Can also transport other divalent cations such as Fe(2+), Sr(2+), Ba(2+), Mn(2+) and Co(2+) but to a much less extent than Mg(2+).</text>
</comment>
<keyword evidence="4" id="KW-1003">Cell membrane</keyword>
<reference evidence="5 6" key="1">
    <citation type="submission" date="2019-01" db="EMBL/GenBank/DDBJ databases">
        <title>Sequencing of cultivated peanut Arachis hypogaea provides insights into genome evolution and oil improvement.</title>
        <authorList>
            <person name="Chen X."/>
        </authorList>
    </citation>
    <scope>NUCLEOTIDE SEQUENCE [LARGE SCALE GENOMIC DNA]</scope>
    <source>
        <strain evidence="6">cv. Fuhuasheng</strain>
        <tissue evidence="5">Leaves</tissue>
    </source>
</reference>
<sequence length="222" mass="25161">MLTRWIYDYVIKILFGGLWLWGSAVLAHFMLKEKLQRMGMLGCLMCIVDSTVIVLHTPQEKSLISVCYSYMCSVVSFTVLYSLRHGDSDFVVSIGYSIFRLKILVKASDTFNTAVLSPIYYALFTSFRILASAIMFKDYSGQSISSIVSELYGFITVLSGTVVLHSTRESDPPVSTDLYSPLSPKVTWYIQGNGESSKQKEEDGSPFFNLFMVVWQDHFTMY</sequence>
<comment type="similarity">
    <text evidence="4">Belongs to the NIPA (TC 2.A.7) family.</text>
</comment>
<gene>
    <name evidence="5" type="ORF">Ahy_A08g037553</name>
</gene>
<protein>
    <recommendedName>
        <fullName evidence="4">Probable magnesium transporter</fullName>
    </recommendedName>
</protein>
<keyword evidence="4" id="KW-0967">Endosome</keyword>
<evidence type="ECO:0000256" key="4">
    <source>
        <dbReference type="RuleBase" id="RU363078"/>
    </source>
</evidence>
<dbReference type="Pfam" id="PF05653">
    <property type="entry name" value="Mg_trans_NIPA"/>
    <property type="match status" value="2"/>
</dbReference>
<organism evidence="5 6">
    <name type="scientific">Arachis hypogaea</name>
    <name type="common">Peanut</name>
    <dbReference type="NCBI Taxonomy" id="3818"/>
    <lineage>
        <taxon>Eukaryota</taxon>
        <taxon>Viridiplantae</taxon>
        <taxon>Streptophyta</taxon>
        <taxon>Embryophyta</taxon>
        <taxon>Tracheophyta</taxon>
        <taxon>Spermatophyta</taxon>
        <taxon>Magnoliopsida</taxon>
        <taxon>eudicotyledons</taxon>
        <taxon>Gunneridae</taxon>
        <taxon>Pentapetalae</taxon>
        <taxon>rosids</taxon>
        <taxon>fabids</taxon>
        <taxon>Fabales</taxon>
        <taxon>Fabaceae</taxon>
        <taxon>Papilionoideae</taxon>
        <taxon>50 kb inversion clade</taxon>
        <taxon>dalbergioids sensu lato</taxon>
        <taxon>Dalbergieae</taxon>
        <taxon>Pterocarpus clade</taxon>
        <taxon>Arachis</taxon>
    </lineage>
</organism>
<dbReference type="PANTHER" id="PTHR12570">
    <property type="match status" value="1"/>
</dbReference>
<keyword evidence="6" id="KW-1185">Reference proteome</keyword>
<dbReference type="GO" id="GO:0005886">
    <property type="term" value="C:plasma membrane"/>
    <property type="evidence" value="ECO:0007669"/>
    <property type="project" value="UniProtKB-SubCell"/>
</dbReference>
<comment type="caution">
    <text evidence="5">The sequence shown here is derived from an EMBL/GenBank/DDBJ whole genome shotgun (WGS) entry which is preliminary data.</text>
</comment>
<evidence type="ECO:0000256" key="2">
    <source>
        <dbReference type="ARBA" id="ARBA00022989"/>
    </source>
</evidence>
<dbReference type="STRING" id="3818.A0A445BR73"/>
<keyword evidence="2 4" id="KW-1133">Transmembrane helix</keyword>
<comment type="caution">
    <text evidence="4">Lacks conserved residue(s) required for the propagation of feature annotation.</text>
</comment>
<dbReference type="PANTHER" id="PTHR12570:SF74">
    <property type="entry name" value="MAGNESIUM TRANSPORTER-RELATED"/>
    <property type="match status" value="1"/>
</dbReference>
<comment type="subcellular location">
    <subcellularLocation>
        <location evidence="4">Cell membrane</location>
        <topology evidence="4">Multi-pass membrane protein</topology>
    </subcellularLocation>
    <subcellularLocation>
        <location evidence="4">Early endosome</location>
    </subcellularLocation>
</comment>
<proteinExistence type="inferred from homology"/>
<dbReference type="EMBL" id="SDMP01000008">
    <property type="protein sequence ID" value="RYR41158.1"/>
    <property type="molecule type" value="Genomic_DNA"/>
</dbReference>
<dbReference type="Proteomes" id="UP000289738">
    <property type="component" value="Chromosome A08"/>
</dbReference>